<sequence>MMTVCFECGNTVEERDVQEISQRVKDAVESGNEICTLCGFAPSGNPLAPARAALDADLIEEVAKRARWNAYEPRRVIVADTAEPVKLFCIDSGVGIAARGTHTVRVTATEDCVPASIRLRTELLEAFELREIRCGVEPLLVWQSEVAGVQNWARSWRNVLLKSTMNFAVSVTNVTDRPMRFEAEVRGYTVAKNAVVAPGTKITPLLGDDDVIDCDFEDQVPGPLSPEGAREAAEKLWEQYAQDRADHFIELAAELQKLWIAKDRAQTFVDAFTLGAAFVAGAVGADDSGNNESYKGIGIVLNCSTFGEDFGKVIVMLAKEHGIDPLPEVATSGKWEGRCAVVLVVDGVGAYDATRLGNAALATFNKPSVEAS</sequence>
<accession>A0A0F9PLG6</accession>
<protein>
    <submittedName>
        <fullName evidence="1">Uncharacterized protein</fullName>
    </submittedName>
</protein>
<gene>
    <name evidence="1" type="ORF">LCGC14_1123480</name>
</gene>
<evidence type="ECO:0000313" key="1">
    <source>
        <dbReference type="EMBL" id="KKN01851.1"/>
    </source>
</evidence>
<proteinExistence type="predicted"/>
<dbReference type="EMBL" id="LAZR01005215">
    <property type="protein sequence ID" value="KKN01851.1"/>
    <property type="molecule type" value="Genomic_DNA"/>
</dbReference>
<dbReference type="AlphaFoldDB" id="A0A0F9PLG6"/>
<comment type="caution">
    <text evidence="1">The sequence shown here is derived from an EMBL/GenBank/DDBJ whole genome shotgun (WGS) entry which is preliminary data.</text>
</comment>
<reference evidence="1" key="1">
    <citation type="journal article" date="2015" name="Nature">
        <title>Complex archaea that bridge the gap between prokaryotes and eukaryotes.</title>
        <authorList>
            <person name="Spang A."/>
            <person name="Saw J.H."/>
            <person name="Jorgensen S.L."/>
            <person name="Zaremba-Niedzwiedzka K."/>
            <person name="Martijn J."/>
            <person name="Lind A.E."/>
            <person name="van Eijk R."/>
            <person name="Schleper C."/>
            <person name="Guy L."/>
            <person name="Ettema T.J."/>
        </authorList>
    </citation>
    <scope>NUCLEOTIDE SEQUENCE</scope>
</reference>
<name>A0A0F9PLG6_9ZZZZ</name>
<organism evidence="1">
    <name type="scientific">marine sediment metagenome</name>
    <dbReference type="NCBI Taxonomy" id="412755"/>
    <lineage>
        <taxon>unclassified sequences</taxon>
        <taxon>metagenomes</taxon>
        <taxon>ecological metagenomes</taxon>
    </lineage>
</organism>